<evidence type="ECO:0000259" key="1">
    <source>
        <dbReference type="Pfam" id="PF00296"/>
    </source>
</evidence>
<dbReference type="SUPFAM" id="SSF51679">
    <property type="entry name" value="Bacterial luciferase-like"/>
    <property type="match status" value="1"/>
</dbReference>
<dbReference type="PANTHER" id="PTHR43244">
    <property type="match status" value="1"/>
</dbReference>
<keyword evidence="2" id="KW-0503">Monooxygenase</keyword>
<dbReference type="InterPro" id="IPR050564">
    <property type="entry name" value="F420-G6PD/mer"/>
</dbReference>
<dbReference type="GO" id="GO:0016705">
    <property type="term" value="F:oxidoreductase activity, acting on paired donors, with incorporation or reduction of molecular oxygen"/>
    <property type="evidence" value="ECO:0007669"/>
    <property type="project" value="InterPro"/>
</dbReference>
<dbReference type="GO" id="GO:0004497">
    <property type="term" value="F:monooxygenase activity"/>
    <property type="evidence" value="ECO:0007669"/>
    <property type="project" value="UniProtKB-KW"/>
</dbReference>
<keyword evidence="2" id="KW-0560">Oxidoreductase</keyword>
<dbReference type="Pfam" id="PF00296">
    <property type="entry name" value="Bac_luciferase"/>
    <property type="match status" value="1"/>
</dbReference>
<accession>A0A7Z0ESH7</accession>
<dbReference type="CDD" id="cd01097">
    <property type="entry name" value="Tetrahydromethanopterin_reductase"/>
    <property type="match status" value="1"/>
</dbReference>
<evidence type="ECO:0000313" key="2">
    <source>
        <dbReference type="EMBL" id="NYJ37466.1"/>
    </source>
</evidence>
<dbReference type="PANTHER" id="PTHR43244:SF2">
    <property type="entry name" value="CONSERVED HYPOTHETICAL ALANINE AND PROLINE-RICH PROTEIN"/>
    <property type="match status" value="1"/>
</dbReference>
<organism evidence="2 3">
    <name type="scientific">Nocardiopsis aegyptia</name>
    <dbReference type="NCBI Taxonomy" id="220378"/>
    <lineage>
        <taxon>Bacteria</taxon>
        <taxon>Bacillati</taxon>
        <taxon>Actinomycetota</taxon>
        <taxon>Actinomycetes</taxon>
        <taxon>Streptosporangiales</taxon>
        <taxon>Nocardiopsidaceae</taxon>
        <taxon>Nocardiopsis</taxon>
    </lineage>
</organism>
<dbReference type="InterPro" id="IPR036661">
    <property type="entry name" value="Luciferase-like_sf"/>
</dbReference>
<dbReference type="EMBL" id="JACCFS010000001">
    <property type="protein sequence ID" value="NYJ37466.1"/>
    <property type="molecule type" value="Genomic_DNA"/>
</dbReference>
<dbReference type="Gene3D" id="3.20.20.30">
    <property type="entry name" value="Luciferase-like domain"/>
    <property type="match status" value="1"/>
</dbReference>
<keyword evidence="3" id="KW-1185">Reference proteome</keyword>
<name>A0A7Z0ESH7_9ACTN</name>
<evidence type="ECO:0000313" key="3">
    <source>
        <dbReference type="Proteomes" id="UP000572051"/>
    </source>
</evidence>
<comment type="caution">
    <text evidence="2">The sequence shown here is derived from an EMBL/GenBank/DDBJ whole genome shotgun (WGS) entry which is preliminary data.</text>
</comment>
<feature type="domain" description="Luciferase-like" evidence="1">
    <location>
        <begin position="14"/>
        <end position="230"/>
    </location>
</feature>
<protein>
    <submittedName>
        <fullName evidence="2">Alkanesulfonate monooxygenase SsuD/methylene tetrahydromethanopterin reductase-like flavin-dependent oxidoreductase (Luciferase family)</fullName>
    </submittedName>
</protein>
<reference evidence="2 3" key="1">
    <citation type="submission" date="2020-07" db="EMBL/GenBank/DDBJ databases">
        <title>Sequencing the genomes of 1000 actinobacteria strains.</title>
        <authorList>
            <person name="Klenk H.-P."/>
        </authorList>
    </citation>
    <scope>NUCLEOTIDE SEQUENCE [LARGE SCALE GENOMIC DNA]</scope>
    <source>
        <strain evidence="2 3">DSM 44442</strain>
    </source>
</reference>
<proteinExistence type="predicted"/>
<gene>
    <name evidence="2" type="ORF">HNR10_005347</name>
</gene>
<dbReference type="RefSeq" id="WP_179828209.1">
    <property type="nucleotide sequence ID" value="NZ_JACCFS010000001.1"/>
</dbReference>
<sequence length="299" mass="32397">MTDYGREVEFGVFPSPNADAESLRELWGVVAAAERGGLEFAGFQDHPYQRRHLDTWSLMATVLARTERLRVFPDVANLPLRSPAVIAKSAASLDVLSGGRFELGLGAGAFWEAVVAMGGDERSPREAADALVEAVEVVRLLWSDARSVRYEGRHYRLSGVKPGPRPVHDMGVWLGVLGPRLLGALGRMADGWLPSSGYATPDRLPDMQARIDAGAARVGRDPAEIRRAYNVWGTITGGASRGFLEGPVEQWVEQLTELVLVHGMDTFVFGPAEEPVRQVEVFAAEVAPAVRAAVAAERS</sequence>
<dbReference type="Proteomes" id="UP000572051">
    <property type="component" value="Unassembled WGS sequence"/>
</dbReference>
<dbReference type="InterPro" id="IPR011251">
    <property type="entry name" value="Luciferase-like_dom"/>
</dbReference>
<dbReference type="AlphaFoldDB" id="A0A7Z0ESH7"/>